<evidence type="ECO:0000256" key="2">
    <source>
        <dbReference type="ARBA" id="ARBA00006374"/>
    </source>
</evidence>
<dbReference type="GO" id="GO:0006364">
    <property type="term" value="P:rRNA processing"/>
    <property type="evidence" value="ECO:0007669"/>
    <property type="project" value="UniProtKB-KW"/>
</dbReference>
<gene>
    <name evidence="6" type="ORF">E0L32_007741</name>
</gene>
<comment type="subcellular location">
    <subcellularLocation>
        <location evidence="1">Nucleus</location>
    </subcellularLocation>
</comment>
<dbReference type="GeneID" id="41975188"/>
<dbReference type="PANTHER" id="PTHR13026">
    <property type="entry name" value="NNP-1 PROTEIN NOVEL NUCLEAR PROTEIN 1 NOP52"/>
    <property type="match status" value="1"/>
</dbReference>
<keyword evidence="4" id="KW-0539">Nucleus</keyword>
<evidence type="ECO:0000256" key="5">
    <source>
        <dbReference type="SAM" id="MobiDB-lite"/>
    </source>
</evidence>
<feature type="region of interest" description="Disordered" evidence="5">
    <location>
        <begin position="248"/>
        <end position="277"/>
    </location>
</feature>
<feature type="compositionally biased region" description="Acidic residues" evidence="5">
    <location>
        <begin position="262"/>
        <end position="277"/>
    </location>
</feature>
<dbReference type="PANTHER" id="PTHR13026:SF0">
    <property type="entry name" value="RIBOSOMAL RNA PROCESSING 1B"/>
    <property type="match status" value="1"/>
</dbReference>
<dbReference type="AlphaFoldDB" id="A0A507B4K4"/>
<protein>
    <recommendedName>
        <fullName evidence="8">Ribosomal RNA-processing protein 1</fullName>
    </recommendedName>
</protein>
<dbReference type="InParanoid" id="A0A507B4K4"/>
<dbReference type="OrthoDB" id="2019504at2759"/>
<reference evidence="6 7" key="1">
    <citation type="submission" date="2019-06" db="EMBL/GenBank/DDBJ databases">
        <title>Draft genome sequence of the filamentous fungus Phialemoniopsis curvata isolated from diesel fuel.</title>
        <authorList>
            <person name="Varaljay V.A."/>
            <person name="Lyon W.J."/>
            <person name="Crouch A.L."/>
            <person name="Drake C.E."/>
            <person name="Hollomon J.M."/>
            <person name="Nadeau L.J."/>
            <person name="Nunn H.S."/>
            <person name="Stevenson B.S."/>
            <person name="Bojanowski C.L."/>
            <person name="Crookes-Goodson W.J."/>
        </authorList>
    </citation>
    <scope>NUCLEOTIDE SEQUENCE [LARGE SCALE GENOMIC DNA]</scope>
    <source>
        <strain evidence="6 7">D216</strain>
    </source>
</reference>
<evidence type="ECO:0000256" key="4">
    <source>
        <dbReference type="ARBA" id="ARBA00023242"/>
    </source>
</evidence>
<evidence type="ECO:0000313" key="7">
    <source>
        <dbReference type="Proteomes" id="UP000319257"/>
    </source>
</evidence>
<dbReference type="InterPro" id="IPR010301">
    <property type="entry name" value="RRP1"/>
</dbReference>
<organism evidence="6 7">
    <name type="scientific">Thyridium curvatum</name>
    <dbReference type="NCBI Taxonomy" id="1093900"/>
    <lineage>
        <taxon>Eukaryota</taxon>
        <taxon>Fungi</taxon>
        <taxon>Dikarya</taxon>
        <taxon>Ascomycota</taxon>
        <taxon>Pezizomycotina</taxon>
        <taxon>Sordariomycetes</taxon>
        <taxon>Sordariomycetidae</taxon>
        <taxon>Thyridiales</taxon>
        <taxon>Thyridiaceae</taxon>
        <taxon>Thyridium</taxon>
    </lineage>
</organism>
<comment type="similarity">
    <text evidence="2">Belongs to the RRP1 family.</text>
</comment>
<sequence length="277" mass="30559">MVSQERSLPFIKNLASSDRKLRDQSLASLRTFLSARRASSALTLLDALKLWKGLFYALWMADRPAPQQALCNDLAGLLDHFDEGTAVRVWLAAFWATMAREWTGIDVLRMEKFLLLVRRVLEAELRYMRRDGGGEPAWDAGRADEVLASLRAWPLSTRENINDEDAGLGVGPDEAELLPPTVPAGLKLHVLDVWVDEADKVGLLASGDAQAAEILRRINGVVEDLHRGTTTTSVKVRSREAMADERLPWNVGGGGIEGHGGEDEDEADDADWDGFND</sequence>
<keyword evidence="3" id="KW-0698">rRNA processing</keyword>
<comment type="caution">
    <text evidence="6">The sequence shown here is derived from an EMBL/GenBank/DDBJ whole genome shotgun (WGS) entry which is preliminary data.</text>
</comment>
<evidence type="ECO:0000256" key="3">
    <source>
        <dbReference type="ARBA" id="ARBA00022552"/>
    </source>
</evidence>
<dbReference type="Pfam" id="PF05997">
    <property type="entry name" value="Nop52"/>
    <property type="match status" value="1"/>
</dbReference>
<dbReference type="RefSeq" id="XP_030993241.1">
    <property type="nucleotide sequence ID" value="XM_031142518.1"/>
</dbReference>
<name>A0A507B4K4_9PEZI</name>
<dbReference type="GO" id="GO:0005634">
    <property type="term" value="C:nucleus"/>
    <property type="evidence" value="ECO:0007669"/>
    <property type="project" value="UniProtKB-SubCell"/>
</dbReference>
<dbReference type="GO" id="GO:0030688">
    <property type="term" value="C:preribosome, small subunit precursor"/>
    <property type="evidence" value="ECO:0007669"/>
    <property type="project" value="InterPro"/>
</dbReference>
<dbReference type="STRING" id="1093900.A0A507B4K4"/>
<accession>A0A507B4K4</accession>
<evidence type="ECO:0000256" key="1">
    <source>
        <dbReference type="ARBA" id="ARBA00004123"/>
    </source>
</evidence>
<dbReference type="FunCoup" id="A0A507B4K4">
    <property type="interactions" value="349"/>
</dbReference>
<proteinExistence type="inferred from homology"/>
<dbReference type="Proteomes" id="UP000319257">
    <property type="component" value="Unassembled WGS sequence"/>
</dbReference>
<evidence type="ECO:0008006" key="8">
    <source>
        <dbReference type="Google" id="ProtNLM"/>
    </source>
</evidence>
<evidence type="ECO:0000313" key="6">
    <source>
        <dbReference type="EMBL" id="TPX11530.1"/>
    </source>
</evidence>
<dbReference type="EMBL" id="SKBQ01000048">
    <property type="protein sequence ID" value="TPX11530.1"/>
    <property type="molecule type" value="Genomic_DNA"/>
</dbReference>
<keyword evidence="7" id="KW-1185">Reference proteome</keyword>